<organism evidence="1 2">
    <name type="scientific">Aeromonas veronii AMC34</name>
    <dbReference type="NCBI Taxonomy" id="1073383"/>
    <lineage>
        <taxon>Bacteria</taxon>
        <taxon>Pseudomonadati</taxon>
        <taxon>Pseudomonadota</taxon>
        <taxon>Gammaproteobacteria</taxon>
        <taxon>Aeromonadales</taxon>
        <taxon>Aeromonadaceae</taxon>
        <taxon>Aeromonas</taxon>
    </lineage>
</organism>
<accession>K1IDT7</accession>
<dbReference type="PATRIC" id="fig|1073383.3.peg.3426"/>
<evidence type="ECO:0000313" key="1">
    <source>
        <dbReference type="EMBL" id="EKB17195.1"/>
    </source>
</evidence>
<dbReference type="EMBL" id="AGWU01000024">
    <property type="protein sequence ID" value="EKB17195.1"/>
    <property type="molecule type" value="Genomic_DNA"/>
</dbReference>
<gene>
    <name evidence="1" type="ORF">HMPREF1168_03422</name>
</gene>
<proteinExistence type="predicted"/>
<protein>
    <submittedName>
        <fullName evidence="1">Uncharacterized protein</fullName>
    </submittedName>
</protein>
<dbReference type="AlphaFoldDB" id="K1IDT7"/>
<sequence>MSIEEALEPWLSKPTWFSSHPSDQKLFSLAIRQLKQLQVTPSVDELEQVIIKRVDRLSAMLGTPSDLSEAARQFAIQIHAKL</sequence>
<comment type="caution">
    <text evidence="1">The sequence shown here is derived from an EMBL/GenBank/DDBJ whole genome shotgun (WGS) entry which is preliminary data.</text>
</comment>
<reference evidence="1 2" key="1">
    <citation type="submission" date="2012-06" db="EMBL/GenBank/DDBJ databases">
        <title>The Genome Sequence of Aeromonas veronii AMC34.</title>
        <authorList>
            <consortium name="The Broad Institute Genome Sequencing Platform"/>
            <person name="Earl A."/>
            <person name="Ward D."/>
            <person name="Feldgarden M."/>
            <person name="Gevers D."/>
            <person name="Graf J."/>
            <person name="Tomasi A."/>
            <person name="Horneman A."/>
            <person name="Walker B."/>
            <person name="Young S.K."/>
            <person name="Zeng Q."/>
            <person name="Gargeya S."/>
            <person name="Fitzgerald M."/>
            <person name="Haas B."/>
            <person name="Abouelleil A."/>
            <person name="Alvarado L."/>
            <person name="Arachchi H.M."/>
            <person name="Berlin A.M."/>
            <person name="Chapman S.B."/>
            <person name="Goldberg J."/>
            <person name="Griggs A."/>
            <person name="Gujja S."/>
            <person name="Hansen M."/>
            <person name="Howarth C."/>
            <person name="Imamovic A."/>
            <person name="Larimer J."/>
            <person name="McCowan C."/>
            <person name="Montmayeur A."/>
            <person name="Murphy C."/>
            <person name="Neiman D."/>
            <person name="Pearson M."/>
            <person name="Priest M."/>
            <person name="Roberts A."/>
            <person name="Saif S."/>
            <person name="Shea T."/>
            <person name="Sisk P."/>
            <person name="Sykes S."/>
            <person name="Wortman J."/>
            <person name="Nusbaum C."/>
            <person name="Birren B."/>
        </authorList>
    </citation>
    <scope>NUCLEOTIDE SEQUENCE [LARGE SCALE GENOMIC DNA]</scope>
    <source>
        <strain evidence="1 2">AMC34</strain>
    </source>
</reference>
<dbReference type="RefSeq" id="WP_005346942.1">
    <property type="nucleotide sequence ID" value="NZ_JH823256.1"/>
</dbReference>
<dbReference type="Proteomes" id="UP000006087">
    <property type="component" value="Unassembled WGS sequence"/>
</dbReference>
<dbReference type="HOGENOM" id="CLU_2524817_0_0_6"/>
<evidence type="ECO:0000313" key="2">
    <source>
        <dbReference type="Proteomes" id="UP000006087"/>
    </source>
</evidence>
<name>K1IDT7_AERVE</name>